<dbReference type="Pfam" id="PF03770">
    <property type="entry name" value="IPK"/>
    <property type="match status" value="1"/>
</dbReference>
<evidence type="ECO:0000256" key="4">
    <source>
        <dbReference type="RuleBase" id="RU363090"/>
    </source>
</evidence>
<feature type="compositionally biased region" description="Basic and acidic residues" evidence="5">
    <location>
        <begin position="497"/>
        <end position="506"/>
    </location>
</feature>
<dbReference type="EC" id="2.7.-.-" evidence="4"/>
<dbReference type="GO" id="GO:0032958">
    <property type="term" value="P:inositol phosphate biosynthetic process"/>
    <property type="evidence" value="ECO:0007669"/>
    <property type="project" value="InterPro"/>
</dbReference>
<dbReference type="SUPFAM" id="SSF56104">
    <property type="entry name" value="SAICAR synthase-like"/>
    <property type="match status" value="1"/>
</dbReference>
<protein>
    <recommendedName>
        <fullName evidence="4">Kinase</fullName>
        <ecNumber evidence="4">2.7.-.-</ecNumber>
    </recommendedName>
</protein>
<keyword evidence="3 4" id="KW-0418">Kinase</keyword>
<feature type="region of interest" description="Disordered" evidence="5">
    <location>
        <begin position="473"/>
        <end position="506"/>
    </location>
</feature>
<proteinExistence type="inferred from homology"/>
<feature type="region of interest" description="Disordered" evidence="5">
    <location>
        <begin position="529"/>
        <end position="619"/>
    </location>
</feature>
<evidence type="ECO:0000256" key="5">
    <source>
        <dbReference type="SAM" id="MobiDB-lite"/>
    </source>
</evidence>
<dbReference type="GO" id="GO:0000828">
    <property type="term" value="F:inositol hexakisphosphate kinase activity"/>
    <property type="evidence" value="ECO:0007669"/>
    <property type="project" value="TreeGrafter"/>
</dbReference>
<evidence type="ECO:0000256" key="3">
    <source>
        <dbReference type="ARBA" id="ARBA00022777"/>
    </source>
</evidence>
<reference evidence="6" key="1">
    <citation type="journal article" date="2024" name="Gigascience">
        <title>Chromosome-level genome of the poultry shaft louse Menopon gallinae provides insight into the host-switching and adaptive evolution of parasitic lice.</title>
        <authorList>
            <person name="Xu Y."/>
            <person name="Ma L."/>
            <person name="Liu S."/>
            <person name="Liang Y."/>
            <person name="Liu Q."/>
            <person name="He Z."/>
            <person name="Tian L."/>
            <person name="Duan Y."/>
            <person name="Cai W."/>
            <person name="Li H."/>
            <person name="Song F."/>
        </authorList>
    </citation>
    <scope>NUCLEOTIDE SEQUENCE</scope>
    <source>
        <strain evidence="6">Cailab_2023a</strain>
    </source>
</reference>
<dbReference type="PANTHER" id="PTHR12400:SF21">
    <property type="entry name" value="KINASE"/>
    <property type="match status" value="1"/>
</dbReference>
<dbReference type="AlphaFoldDB" id="A0AAW2HE99"/>
<dbReference type="GO" id="GO:0005634">
    <property type="term" value="C:nucleus"/>
    <property type="evidence" value="ECO:0007669"/>
    <property type="project" value="TreeGrafter"/>
</dbReference>
<comment type="caution">
    <text evidence="6">The sequence shown here is derived from an EMBL/GenBank/DDBJ whole genome shotgun (WGS) entry which is preliminary data.</text>
</comment>
<keyword evidence="2 4" id="KW-0808">Transferase</keyword>
<gene>
    <name evidence="6" type="ORF">PYX00_010192</name>
</gene>
<dbReference type="EMBL" id="JARGDH010000005">
    <property type="protein sequence ID" value="KAL0268130.1"/>
    <property type="molecule type" value="Genomic_DNA"/>
</dbReference>
<evidence type="ECO:0000256" key="2">
    <source>
        <dbReference type="ARBA" id="ARBA00022679"/>
    </source>
</evidence>
<evidence type="ECO:0000313" key="6">
    <source>
        <dbReference type="EMBL" id="KAL0268130.1"/>
    </source>
</evidence>
<dbReference type="GO" id="GO:0046854">
    <property type="term" value="P:phosphatidylinositol phosphate biosynthetic process"/>
    <property type="evidence" value="ECO:0007669"/>
    <property type="project" value="TreeGrafter"/>
</dbReference>
<feature type="compositionally biased region" description="Low complexity" evidence="5">
    <location>
        <begin position="545"/>
        <end position="569"/>
    </location>
</feature>
<dbReference type="InterPro" id="IPR005522">
    <property type="entry name" value="IPK"/>
</dbReference>
<sequence length="685" mass="77586">MVLHFAEKGMGDLKSHADTSSYRIGATDVVSKLRKDKCSVYETLQNLEDGYYDADSGRKYSFFGEFKKFHLFGRDDRDEEMDCHLAVVDENSEDVKFRNGVTGKYVHGKNGSGKYITGNSKYVMEENTKEYIKGRNVSEEFIQNTIYHKDVFREDAPREGDHENIRERRFDDEVSKGNENSISKKCEEDEVSLFPLQNQVGGHTRLLLLNQSTICKPLNPRELDFYQNLPSDIQLFVPEYKGVMQATNSGPVKLEKRYSPSFQDERNKSAPKRKRENVLKMRVHKKSTEELNNGSSFHCDSTNRQYFLLLENITSKYCQPCILDLKMGTRQHGDDASAEKRSKQMAKCASSTSASLGVRLCGMQVYQADTDHYMKKDKYWGRELDEEGFKSALYRFFHNGYQLRSIVIQRVLTKLHQLRRVIEKQSSYRFYSCSLLIVYEGYEEGWDVITSQDGLSFKNRLLGVMDDCTSEGSRDGNGYNFDIDTSSSSAENPLDDDISKDSHQRGFGEAAARGSGFFPISEETMFLDTKNTHHEDNSRWTGYISVGEDSSSSGEHSSSSSDASLGSSAKRSRQHSERGSPITDADDEDDVCRVRPFFDPSDSSPEVVRGGKGKHSEAVRPKSDIVDVRMIDFAHTTFNKIGASSGTVHHGPDCGFLTGLDSLKRLLCEILRGESRPASVENIFF</sequence>
<name>A0AAW2HE99_9NEOP</name>
<organism evidence="6">
    <name type="scientific">Menopon gallinae</name>
    <name type="common">poultry shaft louse</name>
    <dbReference type="NCBI Taxonomy" id="328185"/>
    <lineage>
        <taxon>Eukaryota</taxon>
        <taxon>Metazoa</taxon>
        <taxon>Ecdysozoa</taxon>
        <taxon>Arthropoda</taxon>
        <taxon>Hexapoda</taxon>
        <taxon>Insecta</taxon>
        <taxon>Pterygota</taxon>
        <taxon>Neoptera</taxon>
        <taxon>Paraneoptera</taxon>
        <taxon>Psocodea</taxon>
        <taxon>Troctomorpha</taxon>
        <taxon>Phthiraptera</taxon>
        <taxon>Amblycera</taxon>
        <taxon>Menoponidae</taxon>
        <taxon>Menopon</taxon>
    </lineage>
</organism>
<dbReference type="InterPro" id="IPR038286">
    <property type="entry name" value="IPK_sf"/>
</dbReference>
<accession>A0AAW2HE99</accession>
<dbReference type="PANTHER" id="PTHR12400">
    <property type="entry name" value="INOSITOL POLYPHOSPHATE KINASE"/>
    <property type="match status" value="1"/>
</dbReference>
<dbReference type="GO" id="GO:0005737">
    <property type="term" value="C:cytoplasm"/>
    <property type="evidence" value="ECO:0007669"/>
    <property type="project" value="TreeGrafter"/>
</dbReference>
<comment type="similarity">
    <text evidence="1 4">Belongs to the inositol phosphokinase (IPK) family.</text>
</comment>
<evidence type="ECO:0000256" key="1">
    <source>
        <dbReference type="ARBA" id="ARBA00007374"/>
    </source>
</evidence>
<dbReference type="Gene3D" id="3.30.470.160">
    <property type="entry name" value="Inositol polyphosphate kinase"/>
    <property type="match status" value="1"/>
</dbReference>